<sequence>MPDGRILVDYTPSGRGGSALLISSKLWVSEVGTSGFGGAAWAMVDGEDWLIAGDFNNVELQDDSRGKSALIRGAEERAWRRFSYRTDMVDAYLAAAKTEGGLYTRLAFCGDRFDRARLDRFYLTNRGEWCEAIKTVKHYSDQLLSDHIPIALELQLVQDDDANWKPRSYFKMSNYLVNKPGVLEVLNETWSEHPPFCRSSQKRWELAWGRIKQVLKHKKDKNQLEAREIDDVRREVQDLRRRSETEDLSTDAVEILKSKEAEIRSHKAREAKLWKTRSKDRWLREGETPSKYFYQKLKAKYAREKITVLETTNGDVLTNHKQILQELEDYYRALYTRGRISQQVIQARTDVLQNLTMRISEADDHVLTGIPTPQEVDEVVDGLSPGKSPGFDGITAETLRLCWNFIRADCIDMVQEYWCRGALTEKTRTAVIKLLPKNDQTQLLSNWRPLSLMGLTYKLLAKIMANRVKTLMHKLVDRLQTGFIQGRNIASSLISLKLGHDWAAISDQNAMFL</sequence>
<feature type="coiled-coil region" evidence="1">
    <location>
        <begin position="215"/>
        <end position="242"/>
    </location>
</feature>
<dbReference type="AlphaFoldDB" id="A0ABD3HD58"/>
<gene>
    <name evidence="2" type="ORF">R1sor_015627</name>
</gene>
<dbReference type="Gene3D" id="3.60.10.10">
    <property type="entry name" value="Endonuclease/exonuclease/phosphatase"/>
    <property type="match status" value="1"/>
</dbReference>
<name>A0ABD3HD58_9MARC</name>
<reference evidence="2 3" key="1">
    <citation type="submission" date="2024-09" db="EMBL/GenBank/DDBJ databases">
        <title>Chromosome-scale assembly of Riccia sorocarpa.</title>
        <authorList>
            <person name="Paukszto L."/>
        </authorList>
    </citation>
    <scope>NUCLEOTIDE SEQUENCE [LARGE SCALE GENOMIC DNA]</scope>
    <source>
        <strain evidence="2">LP-2024</strain>
        <tissue evidence="2">Aerial parts of the thallus</tissue>
    </source>
</reference>
<dbReference type="InterPro" id="IPR036691">
    <property type="entry name" value="Endo/exonu/phosph_ase_sf"/>
</dbReference>
<dbReference type="EMBL" id="JBJQOH010000004">
    <property type="protein sequence ID" value="KAL3689318.1"/>
    <property type="molecule type" value="Genomic_DNA"/>
</dbReference>
<dbReference type="PANTHER" id="PTHR19446">
    <property type="entry name" value="REVERSE TRANSCRIPTASES"/>
    <property type="match status" value="1"/>
</dbReference>
<dbReference type="SUPFAM" id="SSF56219">
    <property type="entry name" value="DNase I-like"/>
    <property type="match status" value="1"/>
</dbReference>
<organism evidence="2 3">
    <name type="scientific">Riccia sorocarpa</name>
    <dbReference type="NCBI Taxonomy" id="122646"/>
    <lineage>
        <taxon>Eukaryota</taxon>
        <taxon>Viridiplantae</taxon>
        <taxon>Streptophyta</taxon>
        <taxon>Embryophyta</taxon>
        <taxon>Marchantiophyta</taxon>
        <taxon>Marchantiopsida</taxon>
        <taxon>Marchantiidae</taxon>
        <taxon>Marchantiales</taxon>
        <taxon>Ricciaceae</taxon>
        <taxon>Riccia</taxon>
    </lineage>
</organism>
<keyword evidence="3" id="KW-1185">Reference proteome</keyword>
<evidence type="ECO:0000256" key="1">
    <source>
        <dbReference type="SAM" id="Coils"/>
    </source>
</evidence>
<evidence type="ECO:0008006" key="4">
    <source>
        <dbReference type="Google" id="ProtNLM"/>
    </source>
</evidence>
<evidence type="ECO:0000313" key="2">
    <source>
        <dbReference type="EMBL" id="KAL3689318.1"/>
    </source>
</evidence>
<protein>
    <recommendedName>
        <fullName evidence="4">Reverse transcriptase domain-containing protein</fullName>
    </recommendedName>
</protein>
<comment type="caution">
    <text evidence="2">The sequence shown here is derived from an EMBL/GenBank/DDBJ whole genome shotgun (WGS) entry which is preliminary data.</text>
</comment>
<dbReference type="Proteomes" id="UP001633002">
    <property type="component" value="Unassembled WGS sequence"/>
</dbReference>
<evidence type="ECO:0000313" key="3">
    <source>
        <dbReference type="Proteomes" id="UP001633002"/>
    </source>
</evidence>
<keyword evidence="1" id="KW-0175">Coiled coil</keyword>
<proteinExistence type="predicted"/>
<accession>A0ABD3HD58</accession>